<evidence type="ECO:0000313" key="3">
    <source>
        <dbReference type="Proteomes" id="UP000199045"/>
    </source>
</evidence>
<dbReference type="InterPro" id="IPR018958">
    <property type="entry name" value="Knr4/Smi1-like_dom"/>
</dbReference>
<reference evidence="2 3" key="1">
    <citation type="submission" date="2016-10" db="EMBL/GenBank/DDBJ databases">
        <authorList>
            <person name="de Groot N.N."/>
        </authorList>
    </citation>
    <scope>NUCLEOTIDE SEQUENCE [LARGE SCALE GENOMIC DNA]</scope>
    <source>
        <strain evidence="2 3">DSM 527</strain>
    </source>
</reference>
<sequence length="151" mass="17330">MAKYLDFLQQYAKHLGDPQGVKEAEIQAIEQQFNVKLPLAYVEFISMFGKKKGRILRNYSSEVSYLAQNRKDAVKAQENAGADAFVIKDSHFFFGQWQGLSSYFFDCEQQEDDPPVYVLDAGKAEVFKPSFSQLIREELNKVLKFDGVIKK</sequence>
<gene>
    <name evidence="2" type="ORF">SAMN04488121_103319</name>
</gene>
<name>A0A1G7R4V0_CHIFI</name>
<dbReference type="SMART" id="SM00860">
    <property type="entry name" value="SMI1_KNR4"/>
    <property type="match status" value="1"/>
</dbReference>
<evidence type="ECO:0000313" key="2">
    <source>
        <dbReference type="EMBL" id="SDG05816.1"/>
    </source>
</evidence>
<accession>A0A1G7R4V0</accession>
<dbReference type="STRING" id="104663.SAMN04488121_103319"/>
<feature type="domain" description="Knr4/Smi1-like" evidence="1">
    <location>
        <begin position="20"/>
        <end position="137"/>
    </location>
</feature>
<dbReference type="OrthoDB" id="1189226at2"/>
<dbReference type="Proteomes" id="UP000199045">
    <property type="component" value="Unassembled WGS sequence"/>
</dbReference>
<dbReference type="SUPFAM" id="SSF160631">
    <property type="entry name" value="SMI1/KNR4-like"/>
    <property type="match status" value="1"/>
</dbReference>
<dbReference type="InterPro" id="IPR037883">
    <property type="entry name" value="Knr4/Smi1-like_sf"/>
</dbReference>
<evidence type="ECO:0000259" key="1">
    <source>
        <dbReference type="SMART" id="SM00860"/>
    </source>
</evidence>
<dbReference type="AlphaFoldDB" id="A0A1G7R4V0"/>
<dbReference type="RefSeq" id="WP_089832766.1">
    <property type="nucleotide sequence ID" value="NZ_FNBN01000003.1"/>
</dbReference>
<organism evidence="2 3">
    <name type="scientific">Chitinophaga filiformis</name>
    <name type="common">Myxococcus filiformis</name>
    <name type="synonym">Flexibacter filiformis</name>
    <dbReference type="NCBI Taxonomy" id="104663"/>
    <lineage>
        <taxon>Bacteria</taxon>
        <taxon>Pseudomonadati</taxon>
        <taxon>Bacteroidota</taxon>
        <taxon>Chitinophagia</taxon>
        <taxon>Chitinophagales</taxon>
        <taxon>Chitinophagaceae</taxon>
        <taxon>Chitinophaga</taxon>
    </lineage>
</organism>
<proteinExistence type="predicted"/>
<dbReference type="EMBL" id="FNBN01000003">
    <property type="protein sequence ID" value="SDG05816.1"/>
    <property type="molecule type" value="Genomic_DNA"/>
</dbReference>
<protein>
    <submittedName>
        <fullName evidence="2">SMI1 / KNR4 family (SUKH-1)</fullName>
    </submittedName>
</protein>
<dbReference type="Pfam" id="PF14568">
    <property type="entry name" value="SUKH_6"/>
    <property type="match status" value="1"/>
</dbReference>
<dbReference type="Gene3D" id="3.40.1580.10">
    <property type="entry name" value="SMI1/KNR4-like"/>
    <property type="match status" value="1"/>
</dbReference>